<keyword evidence="2" id="KW-1185">Reference proteome</keyword>
<proteinExistence type="predicted"/>
<protein>
    <submittedName>
        <fullName evidence="1">Uncharacterized protein</fullName>
    </submittedName>
</protein>
<reference evidence="2" key="1">
    <citation type="submission" date="2017-03" db="EMBL/GenBank/DDBJ databases">
        <authorList>
            <person name="Rodrigo-Torres L."/>
            <person name="Arahal R.D."/>
            <person name="Lucena T."/>
        </authorList>
    </citation>
    <scope>NUCLEOTIDE SEQUENCE [LARGE SCALE GENOMIC DNA]</scope>
    <source>
        <strain evidence="2">CECT 8411</strain>
    </source>
</reference>
<dbReference type="EMBL" id="FWFP01000012">
    <property type="protein sequence ID" value="SLN71833.1"/>
    <property type="molecule type" value="Genomic_DNA"/>
</dbReference>
<evidence type="ECO:0000313" key="2">
    <source>
        <dbReference type="Proteomes" id="UP000193778"/>
    </source>
</evidence>
<accession>A0A1X7A780</accession>
<dbReference type="AlphaFoldDB" id="A0A1X7A780"/>
<sequence length="43" mass="4520">MTLFAKSVIFVSALIVALGWLADGGSVDKNAAKIVDRLNSTQV</sequence>
<evidence type="ECO:0000313" key="1">
    <source>
        <dbReference type="EMBL" id="SLN71833.1"/>
    </source>
</evidence>
<gene>
    <name evidence="1" type="ORF">RUM8411_03741</name>
</gene>
<name>A0A1X7A780_9RHOB</name>
<dbReference type="Proteomes" id="UP000193778">
    <property type="component" value="Unassembled WGS sequence"/>
</dbReference>
<organism evidence="1 2">
    <name type="scientific">Ruegeria meonggei</name>
    <dbReference type="NCBI Taxonomy" id="1446476"/>
    <lineage>
        <taxon>Bacteria</taxon>
        <taxon>Pseudomonadati</taxon>
        <taxon>Pseudomonadota</taxon>
        <taxon>Alphaproteobacteria</taxon>
        <taxon>Rhodobacterales</taxon>
        <taxon>Roseobacteraceae</taxon>
        <taxon>Ruegeria</taxon>
    </lineage>
</organism>